<evidence type="ECO:0000256" key="6">
    <source>
        <dbReference type="SAM" id="Phobius"/>
    </source>
</evidence>
<feature type="transmembrane region" description="Helical" evidence="6">
    <location>
        <begin position="333"/>
        <end position="352"/>
    </location>
</feature>
<dbReference type="EnsemblMetazoa" id="MDOA009587-RA">
    <property type="protein sequence ID" value="MDOA009587-PA"/>
    <property type="gene ID" value="MDOA009587"/>
</dbReference>
<dbReference type="InterPro" id="IPR025423">
    <property type="entry name" value="TMEM205-like"/>
</dbReference>
<evidence type="ECO:0000259" key="7">
    <source>
        <dbReference type="Pfam" id="PF13664"/>
    </source>
</evidence>
<sequence>MCHNSVLENEQIDKCIENGMPQKVIKAVKYTMRRRAIEEEAAKKQMDIVNRQQQQTSATPTGIFQMKCPFAHGLLLKPQGPAATSVTQPPTFANSPDALESHPLMRRHSNAPTSSTESLSSSTEDITNLNGLLEQIPAATDGNNVYQDDILAKSTLLTKKLAFHMQHKLARLQSSKLYTFLTRTTQPAHILAICIPSFVLLTIWPDLIYGSGGGGGGGVTSRQSTDNSATHTNTKYMHDISEDDYSPTSGTTTHYKLALIAYLGAFAIHFGSQIWMTFVSGLSLYFSLPRHMFGQCQQILFPKYFAMNGALSILMLILFAKFFFVSWSVPQCIQLIALAVTGAIEVIVRLYLAPPLLQLMHEKYKIEGTVGSGKEIGQLVQGDLIQCPHYQRIHKAFRRIHMTVAIGNLITMVASCLHLYYIAGKIQITI</sequence>
<reference evidence="8" key="1">
    <citation type="submission" date="2020-05" db="UniProtKB">
        <authorList>
            <consortium name="EnsemblMetazoa"/>
        </authorList>
    </citation>
    <scope>IDENTIFICATION</scope>
    <source>
        <strain evidence="8">Aabys</strain>
    </source>
</reference>
<comment type="subcellular location">
    <subcellularLocation>
        <location evidence="1">Membrane</location>
    </subcellularLocation>
</comment>
<organism evidence="8">
    <name type="scientific">Musca domestica</name>
    <name type="common">House fly</name>
    <dbReference type="NCBI Taxonomy" id="7370"/>
    <lineage>
        <taxon>Eukaryota</taxon>
        <taxon>Metazoa</taxon>
        <taxon>Ecdysozoa</taxon>
        <taxon>Arthropoda</taxon>
        <taxon>Hexapoda</taxon>
        <taxon>Insecta</taxon>
        <taxon>Pterygota</taxon>
        <taxon>Neoptera</taxon>
        <taxon>Endopterygota</taxon>
        <taxon>Diptera</taxon>
        <taxon>Brachycera</taxon>
        <taxon>Muscomorpha</taxon>
        <taxon>Muscoidea</taxon>
        <taxon>Muscidae</taxon>
        <taxon>Musca</taxon>
    </lineage>
</organism>
<keyword evidence="4 6" id="KW-0472">Membrane</keyword>
<feature type="compositionally biased region" description="Low complexity" evidence="5">
    <location>
        <begin position="113"/>
        <end position="123"/>
    </location>
</feature>
<dbReference type="VEuPathDB" id="VectorBase:MDOA009587"/>
<feature type="transmembrane region" description="Helical" evidence="6">
    <location>
        <begin position="400"/>
        <end position="423"/>
    </location>
</feature>
<feature type="transmembrane region" description="Helical" evidence="6">
    <location>
        <begin position="259"/>
        <end position="285"/>
    </location>
</feature>
<evidence type="ECO:0000256" key="3">
    <source>
        <dbReference type="ARBA" id="ARBA00022989"/>
    </source>
</evidence>
<dbReference type="Pfam" id="PF13664">
    <property type="entry name" value="DUF4149"/>
    <property type="match status" value="1"/>
</dbReference>
<dbReference type="VEuPathDB" id="VectorBase:MDOMA2_008427"/>
<feature type="compositionally biased region" description="Polar residues" evidence="5">
    <location>
        <begin position="82"/>
        <end position="94"/>
    </location>
</feature>
<dbReference type="AlphaFoldDB" id="A0A1I8MY25"/>
<protein>
    <recommendedName>
        <fullName evidence="7">TMEM205-like domain-containing protein</fullName>
    </recommendedName>
</protein>
<evidence type="ECO:0000313" key="8">
    <source>
        <dbReference type="EnsemblMetazoa" id="MDOA009587-PA"/>
    </source>
</evidence>
<dbReference type="RefSeq" id="XP_019893345.2">
    <property type="nucleotide sequence ID" value="XM_020037786.2"/>
</dbReference>
<dbReference type="PANTHER" id="PTHR23241:SF102">
    <property type="entry name" value="LD23009P"/>
    <property type="match status" value="1"/>
</dbReference>
<evidence type="ECO:0000256" key="1">
    <source>
        <dbReference type="ARBA" id="ARBA00004370"/>
    </source>
</evidence>
<proteinExistence type="predicted"/>
<feature type="transmembrane region" description="Helical" evidence="6">
    <location>
        <begin position="305"/>
        <end position="327"/>
    </location>
</feature>
<feature type="domain" description="TMEM205-like" evidence="7">
    <location>
        <begin position="265"/>
        <end position="364"/>
    </location>
</feature>
<dbReference type="PANTHER" id="PTHR23241">
    <property type="entry name" value="LATE EMBRYOGENESIS ABUNDANT PLANTS LEA-RELATED"/>
    <property type="match status" value="1"/>
</dbReference>
<dbReference type="GO" id="GO:0016020">
    <property type="term" value="C:membrane"/>
    <property type="evidence" value="ECO:0007669"/>
    <property type="project" value="UniProtKB-SubCell"/>
</dbReference>
<gene>
    <name evidence="8" type="primary">101901809</name>
</gene>
<keyword evidence="3 6" id="KW-1133">Transmembrane helix</keyword>
<dbReference type="InterPro" id="IPR053009">
    <property type="entry name" value="Xanthocillin_Biosynth-Assoc"/>
</dbReference>
<evidence type="ECO:0000256" key="5">
    <source>
        <dbReference type="SAM" id="MobiDB-lite"/>
    </source>
</evidence>
<feature type="region of interest" description="Disordered" evidence="5">
    <location>
        <begin position="80"/>
        <end position="123"/>
    </location>
</feature>
<dbReference type="eggNOG" id="KOG2886">
    <property type="taxonomic scope" value="Eukaryota"/>
</dbReference>
<accession>A0A1I8MY25</accession>
<keyword evidence="2 6" id="KW-0812">Transmembrane</keyword>
<name>A0A1I8MY25_MUSDO</name>
<dbReference type="KEGG" id="mde:101901809"/>
<dbReference type="OrthoDB" id="1641132at2759"/>
<evidence type="ECO:0000256" key="4">
    <source>
        <dbReference type="ARBA" id="ARBA00023136"/>
    </source>
</evidence>
<dbReference type="STRING" id="7370.A0A1I8MY25"/>
<evidence type="ECO:0000256" key="2">
    <source>
        <dbReference type="ARBA" id="ARBA00022692"/>
    </source>
</evidence>